<evidence type="ECO:0000313" key="2">
    <source>
        <dbReference type="EMBL" id="VFK38700.1"/>
    </source>
</evidence>
<dbReference type="EMBL" id="CAADFR010000001">
    <property type="protein sequence ID" value="VFK36425.1"/>
    <property type="molecule type" value="Genomic_DNA"/>
</dbReference>
<proteinExistence type="predicted"/>
<organism evidence="2">
    <name type="scientific">Candidatus Kentrum sp. SD</name>
    <dbReference type="NCBI Taxonomy" id="2126332"/>
    <lineage>
        <taxon>Bacteria</taxon>
        <taxon>Pseudomonadati</taxon>
        <taxon>Pseudomonadota</taxon>
        <taxon>Gammaproteobacteria</taxon>
        <taxon>Candidatus Kentrum</taxon>
    </lineage>
</organism>
<dbReference type="AlphaFoldDB" id="A0A450YAX3"/>
<name>A0A450YAX3_9GAMM</name>
<sequence length="74" mass="8497">MAVAIALRRYAPRPYYYDVLFFDDAFRGTGKRGHGLRLGVMEALFMNVLNVRKEERIKAIIAEQGEHPGLVQIF</sequence>
<protein>
    <submittedName>
        <fullName evidence="2">Uncharacterized protein</fullName>
    </submittedName>
</protein>
<evidence type="ECO:0000313" key="1">
    <source>
        <dbReference type="EMBL" id="VFK36425.1"/>
    </source>
</evidence>
<gene>
    <name evidence="2" type="ORF">BECKSD772E_GA0070983_100186</name>
    <name evidence="1" type="ORF">BECKSD772F_GA0070984_100187</name>
</gene>
<accession>A0A450YAX3</accession>
<dbReference type="EMBL" id="CAADFU010000001">
    <property type="protein sequence ID" value="VFK38700.1"/>
    <property type="molecule type" value="Genomic_DNA"/>
</dbReference>
<reference evidence="2" key="1">
    <citation type="submission" date="2019-02" db="EMBL/GenBank/DDBJ databases">
        <authorList>
            <person name="Gruber-Vodicka R. H."/>
            <person name="Seah K. B. B."/>
        </authorList>
    </citation>
    <scope>NUCLEOTIDE SEQUENCE</scope>
    <source>
        <strain evidence="2">BECK_S1320</strain>
        <strain evidence="1">BECK_S1321</strain>
    </source>
</reference>